<reference evidence="3" key="1">
    <citation type="submission" date="2018-02" db="EMBL/GenBank/DDBJ databases">
        <title>Glaesserella australis sp. nov., isolated from the lungs of pigs.</title>
        <authorList>
            <person name="Turni C."/>
            <person name="Christensen H."/>
        </authorList>
    </citation>
    <scope>NUCLEOTIDE SEQUENCE [LARGE SCALE GENOMIC DNA]</scope>
    <source>
        <strain evidence="3">HS4635</strain>
    </source>
</reference>
<sequence length="79" mass="9174">MKISQQIVKEVRWTLWLTLSYVLGWVGFAYFSPDGRGLLGFPIWFELSCIYLPLLLILVTTVVVKYAFKEIDLESKNES</sequence>
<dbReference type="Proteomes" id="UP000248689">
    <property type="component" value="Unassembled WGS sequence"/>
</dbReference>
<dbReference type="PANTHER" id="PTHR39174:SF1">
    <property type="entry name" value="INNER MEMBRANE PROTEIN"/>
    <property type="match status" value="1"/>
</dbReference>
<gene>
    <name evidence="2" type="ORF">C5N92_05300</name>
</gene>
<evidence type="ECO:0000256" key="1">
    <source>
        <dbReference type="SAM" id="Phobius"/>
    </source>
</evidence>
<dbReference type="EMBL" id="PTPX01000011">
    <property type="protein sequence ID" value="RAL18895.1"/>
    <property type="molecule type" value="Genomic_DNA"/>
</dbReference>
<dbReference type="PANTHER" id="PTHR39174">
    <property type="entry name" value="INNER MEMBRANE PROTEIN-RELATED"/>
    <property type="match status" value="1"/>
</dbReference>
<keyword evidence="1" id="KW-0472">Membrane</keyword>
<evidence type="ECO:0000313" key="2">
    <source>
        <dbReference type="EMBL" id="RAL18895.1"/>
    </source>
</evidence>
<accession>A0A328BZ25</accession>
<keyword evidence="1" id="KW-0812">Transmembrane</keyword>
<comment type="caution">
    <text evidence="2">The sequence shown here is derived from an EMBL/GenBank/DDBJ whole genome shotgun (WGS) entry which is preliminary data.</text>
</comment>
<proteinExistence type="predicted"/>
<dbReference type="Pfam" id="PF06196">
    <property type="entry name" value="DUF997"/>
    <property type="match status" value="1"/>
</dbReference>
<feature type="transmembrane region" description="Helical" evidence="1">
    <location>
        <begin position="12"/>
        <end position="31"/>
    </location>
</feature>
<dbReference type="RefSeq" id="WP_111749818.1">
    <property type="nucleotide sequence ID" value="NZ_PTPX01000011.1"/>
</dbReference>
<dbReference type="InterPro" id="IPR010398">
    <property type="entry name" value="DUF997"/>
</dbReference>
<evidence type="ECO:0000313" key="3">
    <source>
        <dbReference type="Proteomes" id="UP000248689"/>
    </source>
</evidence>
<keyword evidence="3" id="KW-1185">Reference proteome</keyword>
<dbReference type="OrthoDB" id="7062456at2"/>
<organism evidence="2 3">
    <name type="scientific">Glaesserella australis</name>
    <dbReference type="NCBI Taxonomy" id="2094024"/>
    <lineage>
        <taxon>Bacteria</taxon>
        <taxon>Pseudomonadati</taxon>
        <taxon>Pseudomonadota</taxon>
        <taxon>Gammaproteobacteria</taxon>
        <taxon>Pasteurellales</taxon>
        <taxon>Pasteurellaceae</taxon>
        <taxon>Glaesserella</taxon>
    </lineage>
</organism>
<protein>
    <submittedName>
        <fullName evidence="2">DUF997 domain-containing protein</fullName>
    </submittedName>
</protein>
<keyword evidence="1" id="KW-1133">Transmembrane helix</keyword>
<dbReference type="AlphaFoldDB" id="A0A328BZ25"/>
<feature type="transmembrane region" description="Helical" evidence="1">
    <location>
        <begin position="43"/>
        <end position="68"/>
    </location>
</feature>
<name>A0A328BZ25_9PAST</name>